<evidence type="ECO:0000313" key="4">
    <source>
        <dbReference type="EnsemblPlants" id="QL01p052340:mrna"/>
    </source>
</evidence>
<dbReference type="InterPro" id="IPR001360">
    <property type="entry name" value="Glyco_hydro_1"/>
</dbReference>
<dbReference type="Gene3D" id="3.20.20.80">
    <property type="entry name" value="Glycosidases"/>
    <property type="match status" value="1"/>
</dbReference>
<evidence type="ECO:0008006" key="6">
    <source>
        <dbReference type="Google" id="ProtNLM"/>
    </source>
</evidence>
<evidence type="ECO:0000256" key="1">
    <source>
        <dbReference type="ARBA" id="ARBA00010838"/>
    </source>
</evidence>
<dbReference type="AlphaFoldDB" id="A0A7N2KQT4"/>
<proteinExistence type="inferred from homology"/>
<dbReference type="InterPro" id="IPR017853">
    <property type="entry name" value="GH"/>
</dbReference>
<evidence type="ECO:0000256" key="3">
    <source>
        <dbReference type="SAM" id="MobiDB-lite"/>
    </source>
</evidence>
<comment type="similarity">
    <text evidence="1 2">Belongs to the glycosyl hydrolase 1 family.</text>
</comment>
<evidence type="ECO:0000313" key="5">
    <source>
        <dbReference type="Proteomes" id="UP000594261"/>
    </source>
</evidence>
<protein>
    <recommendedName>
        <fullName evidence="6">Beta-glucosidase</fullName>
    </recommendedName>
</protein>
<keyword evidence="5" id="KW-1185">Reference proteome</keyword>
<dbReference type="Proteomes" id="UP000594261">
    <property type="component" value="Chromosome 1"/>
</dbReference>
<dbReference type="SUPFAM" id="SSF51445">
    <property type="entry name" value="(Trans)glycosidases"/>
    <property type="match status" value="1"/>
</dbReference>
<dbReference type="InParanoid" id="A0A7N2KQT4"/>
<dbReference type="GO" id="GO:0008422">
    <property type="term" value="F:beta-glucosidase activity"/>
    <property type="evidence" value="ECO:0007669"/>
    <property type="project" value="TreeGrafter"/>
</dbReference>
<dbReference type="PANTHER" id="PTHR10353:SF310">
    <property type="entry name" value="BETA-GLUCOSIDASE 42"/>
    <property type="match status" value="1"/>
</dbReference>
<dbReference type="GO" id="GO:0005975">
    <property type="term" value="P:carbohydrate metabolic process"/>
    <property type="evidence" value="ECO:0007669"/>
    <property type="project" value="InterPro"/>
</dbReference>
<organism evidence="4 5">
    <name type="scientific">Quercus lobata</name>
    <name type="common">Valley oak</name>
    <dbReference type="NCBI Taxonomy" id="97700"/>
    <lineage>
        <taxon>Eukaryota</taxon>
        <taxon>Viridiplantae</taxon>
        <taxon>Streptophyta</taxon>
        <taxon>Embryophyta</taxon>
        <taxon>Tracheophyta</taxon>
        <taxon>Spermatophyta</taxon>
        <taxon>Magnoliopsida</taxon>
        <taxon>eudicotyledons</taxon>
        <taxon>Gunneridae</taxon>
        <taxon>Pentapetalae</taxon>
        <taxon>rosids</taxon>
        <taxon>fabids</taxon>
        <taxon>Fagales</taxon>
        <taxon>Fagaceae</taxon>
        <taxon>Quercus</taxon>
    </lineage>
</organism>
<feature type="region of interest" description="Disordered" evidence="3">
    <location>
        <begin position="1"/>
        <end position="22"/>
    </location>
</feature>
<accession>A0A7N2KQT4</accession>
<sequence>MNITKIGSWDHSAPEPGDRDGTKVLDRDKRKYFAIYADTCFASFGDRVKIWITINEPLQTAVNGYDVGGFAPGRCQGSSIEPYLAAHHQILAHAAAVSIYRSKYKVDWSPS</sequence>
<dbReference type="Gramene" id="QL01p052340:mrna">
    <property type="protein sequence ID" value="QL01p052340:mrna"/>
    <property type="gene ID" value="QL01p052340"/>
</dbReference>
<dbReference type="EnsemblPlants" id="QL01p052340:mrna">
    <property type="protein sequence ID" value="QL01p052340:mrna"/>
    <property type="gene ID" value="QL01p052340"/>
</dbReference>
<name>A0A7N2KQT4_QUELO</name>
<reference evidence="4 5" key="1">
    <citation type="journal article" date="2016" name="G3 (Bethesda)">
        <title>First Draft Assembly and Annotation of the Genome of a California Endemic Oak Quercus lobata Nee (Fagaceae).</title>
        <authorList>
            <person name="Sork V.L."/>
            <person name="Fitz-Gibbon S.T."/>
            <person name="Puiu D."/>
            <person name="Crepeau M."/>
            <person name="Gugger P.F."/>
            <person name="Sherman R."/>
            <person name="Stevens K."/>
            <person name="Langley C.H."/>
            <person name="Pellegrini M."/>
            <person name="Salzberg S.L."/>
        </authorList>
    </citation>
    <scope>NUCLEOTIDE SEQUENCE [LARGE SCALE GENOMIC DNA]</scope>
    <source>
        <strain evidence="4 5">cv. SW786</strain>
    </source>
</reference>
<dbReference type="Pfam" id="PF00232">
    <property type="entry name" value="Glyco_hydro_1"/>
    <property type="match status" value="1"/>
</dbReference>
<feature type="compositionally biased region" description="Basic and acidic residues" evidence="3">
    <location>
        <begin position="12"/>
        <end position="22"/>
    </location>
</feature>
<reference evidence="4" key="2">
    <citation type="submission" date="2021-01" db="UniProtKB">
        <authorList>
            <consortium name="EnsemblPlants"/>
        </authorList>
    </citation>
    <scope>IDENTIFICATION</scope>
</reference>
<dbReference type="EMBL" id="LRBV02000001">
    <property type="status" value="NOT_ANNOTATED_CDS"/>
    <property type="molecule type" value="Genomic_DNA"/>
</dbReference>
<dbReference type="PANTHER" id="PTHR10353">
    <property type="entry name" value="GLYCOSYL HYDROLASE"/>
    <property type="match status" value="1"/>
</dbReference>
<evidence type="ECO:0000256" key="2">
    <source>
        <dbReference type="RuleBase" id="RU003690"/>
    </source>
</evidence>